<proteinExistence type="inferred from homology"/>
<dbReference type="AlphaFoldDB" id="A0A1I5BHJ0"/>
<dbReference type="InterPro" id="IPR029061">
    <property type="entry name" value="THDP-binding"/>
</dbReference>
<dbReference type="PANTHER" id="PTHR47514">
    <property type="entry name" value="TRANSKETOLASE N-TERMINAL SECTION-RELATED"/>
    <property type="match status" value="1"/>
</dbReference>
<evidence type="ECO:0000259" key="4">
    <source>
        <dbReference type="Pfam" id="PF00456"/>
    </source>
</evidence>
<dbReference type="Pfam" id="PF00456">
    <property type="entry name" value="Transketolase_N"/>
    <property type="match status" value="1"/>
</dbReference>
<keyword evidence="6" id="KW-1185">Reference proteome</keyword>
<dbReference type="EMBL" id="FOVK01000004">
    <property type="protein sequence ID" value="SFN74116.1"/>
    <property type="molecule type" value="Genomic_DNA"/>
</dbReference>
<evidence type="ECO:0000313" key="6">
    <source>
        <dbReference type="Proteomes" id="UP000181899"/>
    </source>
</evidence>
<protein>
    <submittedName>
        <fullName evidence="5">Transketolase subunit A</fullName>
    </submittedName>
</protein>
<keyword evidence="3" id="KW-0786">Thiamine pyrophosphate</keyword>
<dbReference type="Gene3D" id="3.40.50.970">
    <property type="match status" value="1"/>
</dbReference>
<dbReference type="PANTHER" id="PTHR47514:SF1">
    <property type="entry name" value="TRANSKETOLASE N-TERMINAL SECTION-RELATED"/>
    <property type="match status" value="1"/>
</dbReference>
<feature type="domain" description="Transketolase N-terminal" evidence="4">
    <location>
        <begin position="16"/>
        <end position="272"/>
    </location>
</feature>
<evidence type="ECO:0000313" key="5">
    <source>
        <dbReference type="EMBL" id="SFN74116.1"/>
    </source>
</evidence>
<accession>A0A1I5BHJ0</accession>
<dbReference type="SUPFAM" id="SSF52518">
    <property type="entry name" value="Thiamin diphosphate-binding fold (THDP-binding)"/>
    <property type="match status" value="1"/>
</dbReference>
<comment type="cofactor">
    <cofactor evidence="1">
        <name>thiamine diphosphate</name>
        <dbReference type="ChEBI" id="CHEBI:58937"/>
    </cofactor>
</comment>
<dbReference type="InterPro" id="IPR005474">
    <property type="entry name" value="Transketolase_N"/>
</dbReference>
<dbReference type="CDD" id="cd02012">
    <property type="entry name" value="TPP_TK"/>
    <property type="match status" value="1"/>
</dbReference>
<name>A0A1I5BHJ0_9CLOT</name>
<comment type="similarity">
    <text evidence="2">Belongs to the transketolase family.</text>
</comment>
<dbReference type="RefSeq" id="WP_074911949.1">
    <property type="nucleotide sequence ID" value="NZ_FOVK01000004.1"/>
</dbReference>
<sequence>MTEEKVHELKKLTHRFRNDLIDILYDIQTGHPGGSLSAAEIVTTLYFDKLRVDPKNPKMEGRDRFIMSKGHACPILYLNMAEKGYFPKEDLKTLRQMDSHLQGHPCAHKTPGVELSAGPLGLGLGAGLGMALGEKMKKTDGYVYVLLGDGEVQEGGIWEAAMAAAKYKADNLIAILDHNGVQLDGTLEEIMCIGDIAGKFEAFGWEVLHCDGHDIASFSSAVEEAKETKGKPIVIIAKTVKGKGVSFMEGKNIWHGKPISPEEYKAAKLELGGEN</sequence>
<dbReference type="OrthoDB" id="8732661at2"/>
<gene>
    <name evidence="5" type="ORF">SAMN04488695_104212</name>
</gene>
<evidence type="ECO:0000256" key="2">
    <source>
        <dbReference type="ARBA" id="ARBA00007131"/>
    </source>
</evidence>
<dbReference type="Proteomes" id="UP000181899">
    <property type="component" value="Unassembled WGS sequence"/>
</dbReference>
<evidence type="ECO:0000256" key="3">
    <source>
        <dbReference type="ARBA" id="ARBA00023052"/>
    </source>
</evidence>
<reference evidence="5 6" key="1">
    <citation type="submission" date="2016-10" db="EMBL/GenBank/DDBJ databases">
        <authorList>
            <person name="de Groot N.N."/>
        </authorList>
    </citation>
    <scope>NUCLEOTIDE SEQUENCE [LARGE SCALE GENOMIC DNA]</scope>
    <source>
        <strain evidence="5 6">ML2</strain>
    </source>
</reference>
<evidence type="ECO:0000256" key="1">
    <source>
        <dbReference type="ARBA" id="ARBA00001964"/>
    </source>
</evidence>
<organism evidence="5 6">
    <name type="scientific">Proteiniclasticum ruminis</name>
    <dbReference type="NCBI Taxonomy" id="398199"/>
    <lineage>
        <taxon>Bacteria</taxon>
        <taxon>Bacillati</taxon>
        <taxon>Bacillota</taxon>
        <taxon>Clostridia</taxon>
        <taxon>Eubacteriales</taxon>
        <taxon>Clostridiaceae</taxon>
        <taxon>Proteiniclasticum</taxon>
    </lineage>
</organism>